<keyword evidence="2" id="KW-1003">Cell membrane</keyword>
<comment type="subcellular location">
    <subcellularLocation>
        <location evidence="1">Cell inner membrane</location>
    </subcellularLocation>
</comment>
<dbReference type="PIRSF" id="PIRSF026649">
    <property type="entry name" value="MsbB"/>
    <property type="match status" value="1"/>
</dbReference>
<keyword evidence="7" id="KW-1133">Transmembrane helix</keyword>
<keyword evidence="3" id="KW-0997">Cell inner membrane</keyword>
<evidence type="ECO:0000313" key="9">
    <source>
        <dbReference type="Proteomes" id="UP001246372"/>
    </source>
</evidence>
<organism evidence="8 9">
    <name type="scientific">Roseateles aquae</name>
    <dbReference type="NCBI Taxonomy" id="3077235"/>
    <lineage>
        <taxon>Bacteria</taxon>
        <taxon>Pseudomonadati</taxon>
        <taxon>Pseudomonadota</taxon>
        <taxon>Betaproteobacteria</taxon>
        <taxon>Burkholderiales</taxon>
        <taxon>Sphaerotilaceae</taxon>
        <taxon>Roseateles</taxon>
    </lineage>
</organism>
<dbReference type="Proteomes" id="UP001246372">
    <property type="component" value="Unassembled WGS sequence"/>
</dbReference>
<dbReference type="GO" id="GO:0016746">
    <property type="term" value="F:acyltransferase activity"/>
    <property type="evidence" value="ECO:0007669"/>
    <property type="project" value="UniProtKB-KW"/>
</dbReference>
<keyword evidence="6 8" id="KW-0012">Acyltransferase</keyword>
<dbReference type="Pfam" id="PF03279">
    <property type="entry name" value="Lip_A_acyltrans"/>
    <property type="match status" value="1"/>
</dbReference>
<name>A0ABU3PAX8_9BURK</name>
<keyword evidence="9" id="KW-1185">Reference proteome</keyword>
<evidence type="ECO:0000256" key="4">
    <source>
        <dbReference type="ARBA" id="ARBA00022679"/>
    </source>
</evidence>
<dbReference type="EMBL" id="JAVXZY010000003">
    <property type="protein sequence ID" value="MDT8999677.1"/>
    <property type="molecule type" value="Genomic_DNA"/>
</dbReference>
<keyword evidence="7" id="KW-0812">Transmembrane</keyword>
<evidence type="ECO:0000256" key="7">
    <source>
        <dbReference type="SAM" id="Phobius"/>
    </source>
</evidence>
<comment type="caution">
    <text evidence="8">The sequence shown here is derived from an EMBL/GenBank/DDBJ whole genome shotgun (WGS) entry which is preliminary data.</text>
</comment>
<keyword evidence="5 7" id="KW-0472">Membrane</keyword>
<evidence type="ECO:0000256" key="2">
    <source>
        <dbReference type="ARBA" id="ARBA00022475"/>
    </source>
</evidence>
<feature type="transmembrane region" description="Helical" evidence="7">
    <location>
        <begin position="9"/>
        <end position="26"/>
    </location>
</feature>
<dbReference type="InterPro" id="IPR004960">
    <property type="entry name" value="LipA_acyltrans"/>
</dbReference>
<reference evidence="8" key="1">
    <citation type="submission" date="2023-09" db="EMBL/GenBank/DDBJ databases">
        <title>Paucibacter sp. APW11 Genome sequencing and assembly.</title>
        <authorList>
            <person name="Kim I."/>
        </authorList>
    </citation>
    <scope>NUCLEOTIDE SEQUENCE</scope>
    <source>
        <strain evidence="8">APW11</strain>
    </source>
</reference>
<proteinExistence type="predicted"/>
<sequence>MIGGLFSKAFSWLGAQLFIGLLWLLHFLPLPLLAALGRGLGGLLWVLARSRRRIALRNLELCFPELDGARREALAREHFAWLGRSFLERGLLWFASPARLQRLMRIKGNIKLAEETEQPIMWLLPHFVGLEWVGPALMLNQKRPGVDVYQRQSNAVLDARMLAGRARFGQTAFVDRHDGIRPVLRLIKQGYAFLNAPDMDFGEKDSAFVPFFGVPACTLLAPARMARSVNMRVQPLVVTMLPGGQGYEVEACEALDGYPSDDPLADARLLNAWLEARIRQHPAQYLWVHKRFKTRPAGEASLYQCRGR</sequence>
<evidence type="ECO:0000313" key="8">
    <source>
        <dbReference type="EMBL" id="MDT8999677.1"/>
    </source>
</evidence>
<evidence type="ECO:0000256" key="5">
    <source>
        <dbReference type="ARBA" id="ARBA00023136"/>
    </source>
</evidence>
<keyword evidence="4" id="KW-0808">Transferase</keyword>
<evidence type="ECO:0000256" key="6">
    <source>
        <dbReference type="ARBA" id="ARBA00023315"/>
    </source>
</evidence>
<dbReference type="PANTHER" id="PTHR30606:SF9">
    <property type="entry name" value="LIPID A BIOSYNTHESIS LAUROYLTRANSFERASE"/>
    <property type="match status" value="1"/>
</dbReference>
<protein>
    <submittedName>
        <fullName evidence="8">Lipid A biosynthesis acyltransferase</fullName>
    </submittedName>
</protein>
<dbReference type="CDD" id="cd07984">
    <property type="entry name" value="LPLAT_LABLAT-like"/>
    <property type="match status" value="1"/>
</dbReference>
<dbReference type="PANTHER" id="PTHR30606">
    <property type="entry name" value="LIPID A BIOSYNTHESIS LAUROYL ACYLTRANSFERASE"/>
    <property type="match status" value="1"/>
</dbReference>
<evidence type="ECO:0000256" key="1">
    <source>
        <dbReference type="ARBA" id="ARBA00004533"/>
    </source>
</evidence>
<gene>
    <name evidence="8" type="ORF">RQP53_10405</name>
</gene>
<dbReference type="RefSeq" id="WP_315650235.1">
    <property type="nucleotide sequence ID" value="NZ_JAVXZY010000003.1"/>
</dbReference>
<evidence type="ECO:0000256" key="3">
    <source>
        <dbReference type="ARBA" id="ARBA00022519"/>
    </source>
</evidence>
<accession>A0ABU3PAX8</accession>